<accession>A0A6A0ABP4</accession>
<dbReference type="Proteomes" id="UP000485058">
    <property type="component" value="Unassembled WGS sequence"/>
</dbReference>
<evidence type="ECO:0000256" key="1">
    <source>
        <dbReference type="SAM" id="MobiDB-lite"/>
    </source>
</evidence>
<dbReference type="AlphaFoldDB" id="A0A6A0ABP4"/>
<evidence type="ECO:0000313" key="3">
    <source>
        <dbReference type="Proteomes" id="UP000485058"/>
    </source>
</evidence>
<reference evidence="2 3" key="1">
    <citation type="submission" date="2020-02" db="EMBL/GenBank/DDBJ databases">
        <title>Draft genome sequence of Haematococcus lacustris strain NIES-144.</title>
        <authorList>
            <person name="Morimoto D."/>
            <person name="Nakagawa S."/>
            <person name="Yoshida T."/>
            <person name="Sawayama S."/>
        </authorList>
    </citation>
    <scope>NUCLEOTIDE SEQUENCE [LARGE SCALE GENOMIC DNA]</scope>
    <source>
        <strain evidence="2 3">NIES-144</strain>
    </source>
</reference>
<feature type="region of interest" description="Disordered" evidence="1">
    <location>
        <begin position="1"/>
        <end position="46"/>
    </location>
</feature>
<organism evidence="2 3">
    <name type="scientific">Haematococcus lacustris</name>
    <name type="common">Green alga</name>
    <name type="synonym">Haematococcus pluvialis</name>
    <dbReference type="NCBI Taxonomy" id="44745"/>
    <lineage>
        <taxon>Eukaryota</taxon>
        <taxon>Viridiplantae</taxon>
        <taxon>Chlorophyta</taxon>
        <taxon>core chlorophytes</taxon>
        <taxon>Chlorophyceae</taxon>
        <taxon>CS clade</taxon>
        <taxon>Chlamydomonadales</taxon>
        <taxon>Haematococcaceae</taxon>
        <taxon>Haematococcus</taxon>
    </lineage>
</organism>
<dbReference type="EMBL" id="BLLF01004470">
    <property type="protein sequence ID" value="GFH29681.1"/>
    <property type="molecule type" value="Genomic_DNA"/>
</dbReference>
<feature type="compositionally biased region" description="Basic and acidic residues" evidence="1">
    <location>
        <begin position="8"/>
        <end position="26"/>
    </location>
</feature>
<comment type="caution">
    <text evidence="2">The sequence shown here is derived from an EMBL/GenBank/DDBJ whole genome shotgun (WGS) entry which is preliminary data.</text>
</comment>
<gene>
    <name evidence="2" type="ORF">HaLaN_28380</name>
</gene>
<sequence length="124" mass="13424">MRSTMHPVNHEHEPKAHVHQPSHGEQKSWGTGMPWQHTKPTMPRMSHGWPADTLLVCGLAHESEVQQSAAWLLTTAVASLAPAGSASQFYLKPANSDHTQWACTPGREAQRGQSATAPVGNMSA</sequence>
<keyword evidence="3" id="KW-1185">Reference proteome</keyword>
<feature type="non-terminal residue" evidence="2">
    <location>
        <position position="1"/>
    </location>
</feature>
<evidence type="ECO:0000313" key="2">
    <source>
        <dbReference type="EMBL" id="GFH29681.1"/>
    </source>
</evidence>
<protein>
    <submittedName>
        <fullName evidence="2">Uncharacterized protein</fullName>
    </submittedName>
</protein>
<name>A0A6A0ABP4_HAELA</name>
<proteinExistence type="predicted"/>